<evidence type="ECO:0000313" key="2">
    <source>
        <dbReference type="Proteomes" id="UP000249218"/>
    </source>
</evidence>
<sequence length="76" mass="8353">MVNCTVDTRRVSELNCSVSLETISFILLIFLSPDGQEENGKGHATENFASTTNCLQQSENFDIVTSQNGEVTKNLL</sequence>
<proteinExistence type="predicted"/>
<dbReference type="EMBL" id="KZ150061">
    <property type="protein sequence ID" value="PZC74221.1"/>
    <property type="molecule type" value="Genomic_DNA"/>
</dbReference>
<name>A0A2W1BIV2_HELAM</name>
<gene>
    <name evidence="1" type="primary">HaOG208174</name>
    <name evidence="1" type="ORF">B5X24_HaOG208174</name>
</gene>
<organism evidence="1 2">
    <name type="scientific">Helicoverpa armigera</name>
    <name type="common">Cotton bollworm</name>
    <name type="synonym">Heliothis armigera</name>
    <dbReference type="NCBI Taxonomy" id="29058"/>
    <lineage>
        <taxon>Eukaryota</taxon>
        <taxon>Metazoa</taxon>
        <taxon>Ecdysozoa</taxon>
        <taxon>Arthropoda</taxon>
        <taxon>Hexapoda</taxon>
        <taxon>Insecta</taxon>
        <taxon>Pterygota</taxon>
        <taxon>Neoptera</taxon>
        <taxon>Endopterygota</taxon>
        <taxon>Lepidoptera</taxon>
        <taxon>Glossata</taxon>
        <taxon>Ditrysia</taxon>
        <taxon>Noctuoidea</taxon>
        <taxon>Noctuidae</taxon>
        <taxon>Heliothinae</taxon>
        <taxon>Helicoverpa</taxon>
    </lineage>
</organism>
<keyword evidence="2" id="KW-1185">Reference proteome</keyword>
<evidence type="ECO:0000313" key="1">
    <source>
        <dbReference type="EMBL" id="PZC74221.1"/>
    </source>
</evidence>
<dbReference type="AlphaFoldDB" id="A0A2W1BIV2"/>
<accession>A0A2W1BIV2</accession>
<dbReference type="Proteomes" id="UP000249218">
    <property type="component" value="Unassembled WGS sequence"/>
</dbReference>
<reference evidence="1 2" key="1">
    <citation type="journal article" date="2017" name="BMC Biol.">
        <title>Genomic innovations, transcriptional plasticity and gene loss underlying the evolution and divergence of two highly polyphagous and invasive Helicoverpa pest species.</title>
        <authorList>
            <person name="Pearce S.L."/>
            <person name="Clarke D.F."/>
            <person name="East P.D."/>
            <person name="Elfekih S."/>
            <person name="Gordon K.H."/>
            <person name="Jermiin L.S."/>
            <person name="McGaughran A."/>
            <person name="Oakeshott J.G."/>
            <person name="Papanikolaou A."/>
            <person name="Perera O.P."/>
            <person name="Rane R.V."/>
            <person name="Richards S."/>
            <person name="Tay W.T."/>
            <person name="Walsh T.K."/>
            <person name="Anderson A."/>
            <person name="Anderson C.J."/>
            <person name="Asgari S."/>
            <person name="Board P.G."/>
            <person name="Bretschneider A."/>
            <person name="Campbell P.M."/>
            <person name="Chertemps T."/>
            <person name="Christeller J.T."/>
            <person name="Coppin C.W."/>
            <person name="Downes S.J."/>
            <person name="Duan G."/>
            <person name="Farnsworth C.A."/>
            <person name="Good R.T."/>
            <person name="Han L.B."/>
            <person name="Han Y.C."/>
            <person name="Hatje K."/>
            <person name="Horne I."/>
            <person name="Huang Y.P."/>
            <person name="Hughes D.S."/>
            <person name="Jacquin-Joly E."/>
            <person name="James W."/>
            <person name="Jhangiani S."/>
            <person name="Kollmar M."/>
            <person name="Kuwar S.S."/>
            <person name="Li S."/>
            <person name="Liu N.Y."/>
            <person name="Maibeche M.T."/>
            <person name="Miller J.R."/>
            <person name="Montagne N."/>
            <person name="Perry T."/>
            <person name="Qu J."/>
            <person name="Song S.V."/>
            <person name="Sutton G.G."/>
            <person name="Vogel H."/>
            <person name="Walenz B.P."/>
            <person name="Xu W."/>
            <person name="Zhang H.J."/>
            <person name="Zou Z."/>
            <person name="Batterham P."/>
            <person name="Edwards O.R."/>
            <person name="Feyereisen R."/>
            <person name="Gibbs R.A."/>
            <person name="Heckel D.G."/>
            <person name="McGrath A."/>
            <person name="Robin C."/>
            <person name="Scherer S.E."/>
            <person name="Worley K.C."/>
            <person name="Wu Y.D."/>
        </authorList>
    </citation>
    <scope>NUCLEOTIDE SEQUENCE [LARGE SCALE GENOMIC DNA]</scope>
    <source>
        <strain evidence="1">Harm_GR_Male_#8</strain>
        <tissue evidence="1">Whole organism</tissue>
    </source>
</reference>
<protein>
    <submittedName>
        <fullName evidence="1">Uncharacterized protein</fullName>
    </submittedName>
</protein>